<name>A0A7W7FYV8_9ACTN</name>
<organism evidence="2 3">
    <name type="scientific">Paractinoplanes abujensis</name>
    <dbReference type="NCBI Taxonomy" id="882441"/>
    <lineage>
        <taxon>Bacteria</taxon>
        <taxon>Bacillati</taxon>
        <taxon>Actinomycetota</taxon>
        <taxon>Actinomycetes</taxon>
        <taxon>Micromonosporales</taxon>
        <taxon>Micromonosporaceae</taxon>
        <taxon>Paractinoplanes</taxon>
    </lineage>
</organism>
<evidence type="ECO:0000313" key="2">
    <source>
        <dbReference type="EMBL" id="MBB4690039.1"/>
    </source>
</evidence>
<gene>
    <name evidence="2" type="ORF">BKA14_000187</name>
</gene>
<dbReference type="Pfam" id="PF12770">
    <property type="entry name" value="CHAT"/>
    <property type="match status" value="1"/>
</dbReference>
<dbReference type="AlphaFoldDB" id="A0A7W7FYV8"/>
<dbReference type="EMBL" id="JACHMF010000001">
    <property type="protein sequence ID" value="MBB4690039.1"/>
    <property type="molecule type" value="Genomic_DNA"/>
</dbReference>
<proteinExistence type="predicted"/>
<sequence>MLHRRGDQTAWAVDCLRRSRRLWTELGDPEGQLTAAETLALALSDLPGGFAEAQLLIAETLEPARQAAYALARRGEAGAAVDLVERTRVRAFGGDVLAGRVDFPVAYVLPASTGTAVLLARGGQVDVAIFHQPDERTVAPPDERPGGAPTDAVRRVAGPLGRLLQPVVDALHRDGEERLTVVATGAATWYPWAAAEVTDPATGERVPVGDLLTLSLASSAAMAGESRRRASEAEPGGAVIFADPERSRAEAAEVEGSFGGTAAVLMAGEATRAALLRELPGCRYAHLACPGFDDRTEAEPTRLVLTGGEVTPADVRALPPLQARLVFLSACPTGPDDTIGWPGTLLAAGVAAVVSTLWPVDGRVTALMAGRFYRELALLRRRGAAEDVALALRRSQHWLRTEKGLADPYFWAGFVVYGS</sequence>
<dbReference type="InterPro" id="IPR024983">
    <property type="entry name" value="CHAT_dom"/>
</dbReference>
<reference evidence="2 3" key="1">
    <citation type="submission" date="2020-08" db="EMBL/GenBank/DDBJ databases">
        <title>Sequencing the genomes of 1000 actinobacteria strains.</title>
        <authorList>
            <person name="Klenk H.-P."/>
        </authorList>
    </citation>
    <scope>NUCLEOTIDE SEQUENCE [LARGE SCALE GENOMIC DNA]</scope>
    <source>
        <strain evidence="2 3">DSM 45518</strain>
    </source>
</reference>
<dbReference type="Proteomes" id="UP000542742">
    <property type="component" value="Unassembled WGS sequence"/>
</dbReference>
<feature type="domain" description="CHAT" evidence="1">
    <location>
        <begin position="162"/>
        <end position="419"/>
    </location>
</feature>
<evidence type="ECO:0000259" key="1">
    <source>
        <dbReference type="Pfam" id="PF12770"/>
    </source>
</evidence>
<comment type="caution">
    <text evidence="2">The sequence shown here is derived from an EMBL/GenBank/DDBJ whole genome shotgun (WGS) entry which is preliminary data.</text>
</comment>
<keyword evidence="3" id="KW-1185">Reference proteome</keyword>
<protein>
    <recommendedName>
        <fullName evidence="1">CHAT domain-containing protein</fullName>
    </recommendedName>
</protein>
<evidence type="ECO:0000313" key="3">
    <source>
        <dbReference type="Proteomes" id="UP000542742"/>
    </source>
</evidence>
<dbReference type="RefSeq" id="WP_184949054.1">
    <property type="nucleotide sequence ID" value="NZ_BOMC01000040.1"/>
</dbReference>
<accession>A0A7W7FYV8</accession>